<sequence>MRSVRDLPPVSAEGGAGQRL</sequence>
<proteinExistence type="predicted"/>
<name>A0A9P1JSP4_9PROT</name>
<feature type="region of interest" description="Disordered" evidence="1">
    <location>
        <begin position="1"/>
        <end position="20"/>
    </location>
</feature>
<dbReference type="KEGG" id="abs:AZOBR_180109"/>
<evidence type="ECO:0000313" key="3">
    <source>
        <dbReference type="Proteomes" id="UP000007319"/>
    </source>
</evidence>
<evidence type="ECO:0000313" key="2">
    <source>
        <dbReference type="EMBL" id="CCC99039.1"/>
    </source>
</evidence>
<dbReference type="AlphaFoldDB" id="A0A9P1JSP4"/>
<dbReference type="Proteomes" id="UP000007319">
    <property type="component" value="Chromosome"/>
</dbReference>
<protein>
    <submittedName>
        <fullName evidence="2">Uncharacterized protein</fullName>
    </submittedName>
</protein>
<dbReference type="EMBL" id="HE577327">
    <property type="protein sequence ID" value="CCC99039.1"/>
    <property type="molecule type" value="Genomic_DNA"/>
</dbReference>
<accession>A0A9P1JSP4</accession>
<reference evidence="2 3" key="1">
    <citation type="journal article" date="2011" name="PLoS Genet.">
        <title>Azospirillum genomes reveal transition of bacteria from aquatic to terrestrial environments.</title>
        <authorList>
            <person name="Wisniewski-Dye F."/>
            <person name="Borziak K."/>
            <person name="Khalsa-Moyers G."/>
            <person name="Alexandre G."/>
            <person name="Sukharnikov L.O."/>
            <person name="Wuichet K."/>
            <person name="Hurst G.B."/>
            <person name="McDonald W.H."/>
            <person name="Robertson J.S."/>
            <person name="Barbe V."/>
            <person name="Calteau A."/>
            <person name="Rouy Z."/>
            <person name="Mangenot S."/>
            <person name="Prigent-Combaret C."/>
            <person name="Normand P."/>
            <person name="Boyer M."/>
            <person name="Siguier P."/>
            <person name="Dessaux Y."/>
            <person name="Elmerich C."/>
            <person name="Condemine G."/>
            <person name="Krishnen G."/>
            <person name="Kennedy I."/>
            <person name="Paterson A.H."/>
            <person name="Gonzalez V."/>
            <person name="Mavingui P."/>
            <person name="Zhulin I.B."/>
        </authorList>
    </citation>
    <scope>NUCLEOTIDE SEQUENCE [LARGE SCALE GENOMIC DNA]</scope>
    <source>
        <strain evidence="2 3">Sp245</strain>
    </source>
</reference>
<keyword evidence="3" id="KW-1185">Reference proteome</keyword>
<evidence type="ECO:0000256" key="1">
    <source>
        <dbReference type="SAM" id="MobiDB-lite"/>
    </source>
</evidence>
<gene>
    <name evidence="2" type="ORF">AZOBR_180109</name>
</gene>
<organism evidence="2 3">
    <name type="scientific">Azospirillum baldaniorum</name>
    <dbReference type="NCBI Taxonomy" id="1064539"/>
    <lineage>
        <taxon>Bacteria</taxon>
        <taxon>Pseudomonadati</taxon>
        <taxon>Pseudomonadota</taxon>
        <taxon>Alphaproteobacteria</taxon>
        <taxon>Rhodospirillales</taxon>
        <taxon>Azospirillaceae</taxon>
        <taxon>Azospirillum</taxon>
    </lineage>
</organism>